<dbReference type="EMBL" id="JALJOV010000450">
    <property type="protein sequence ID" value="KAK9863614.1"/>
    <property type="molecule type" value="Genomic_DNA"/>
</dbReference>
<evidence type="ECO:0000313" key="3">
    <source>
        <dbReference type="Proteomes" id="UP001485043"/>
    </source>
</evidence>
<dbReference type="Gene3D" id="1.10.472.10">
    <property type="entry name" value="Cyclin-like"/>
    <property type="match status" value="1"/>
</dbReference>
<evidence type="ECO:0000256" key="1">
    <source>
        <dbReference type="SAM" id="MobiDB-lite"/>
    </source>
</evidence>
<proteinExistence type="predicted"/>
<dbReference type="InterPro" id="IPR036915">
    <property type="entry name" value="Cyclin-like_sf"/>
</dbReference>
<feature type="region of interest" description="Disordered" evidence="1">
    <location>
        <begin position="190"/>
        <end position="221"/>
    </location>
</feature>
<gene>
    <name evidence="2" type="ORF">WJX84_009941</name>
</gene>
<accession>A0AAW1T281</accession>
<evidence type="ECO:0000313" key="2">
    <source>
        <dbReference type="EMBL" id="KAK9863614.1"/>
    </source>
</evidence>
<dbReference type="Proteomes" id="UP001485043">
    <property type="component" value="Unassembled WGS sequence"/>
</dbReference>
<dbReference type="SUPFAM" id="SSF47954">
    <property type="entry name" value="Cyclin-like"/>
    <property type="match status" value="1"/>
</dbReference>
<name>A0AAW1T281_9CHLO</name>
<comment type="caution">
    <text evidence="2">The sequence shown here is derived from an EMBL/GenBank/DDBJ whole genome shotgun (WGS) entry which is preliminary data.</text>
</comment>
<dbReference type="AlphaFoldDB" id="A0AAW1T281"/>
<protein>
    <submittedName>
        <fullName evidence="2">Uncharacterized protein</fullName>
    </submittedName>
</protein>
<organism evidence="2 3">
    <name type="scientific">Apatococcus fuscideae</name>
    <dbReference type="NCBI Taxonomy" id="2026836"/>
    <lineage>
        <taxon>Eukaryota</taxon>
        <taxon>Viridiplantae</taxon>
        <taxon>Chlorophyta</taxon>
        <taxon>core chlorophytes</taxon>
        <taxon>Trebouxiophyceae</taxon>
        <taxon>Chlorellales</taxon>
        <taxon>Chlorellaceae</taxon>
        <taxon>Apatococcus</taxon>
    </lineage>
</organism>
<reference evidence="2 3" key="1">
    <citation type="journal article" date="2024" name="Nat. Commun.">
        <title>Phylogenomics reveals the evolutionary origins of lichenization in chlorophyte algae.</title>
        <authorList>
            <person name="Puginier C."/>
            <person name="Libourel C."/>
            <person name="Otte J."/>
            <person name="Skaloud P."/>
            <person name="Haon M."/>
            <person name="Grisel S."/>
            <person name="Petersen M."/>
            <person name="Berrin J.G."/>
            <person name="Delaux P.M."/>
            <person name="Dal Grande F."/>
            <person name="Keller J."/>
        </authorList>
    </citation>
    <scope>NUCLEOTIDE SEQUENCE [LARGE SCALE GENOMIC DNA]</scope>
    <source>
        <strain evidence="2 3">SAG 2523</strain>
    </source>
</reference>
<keyword evidence="3" id="KW-1185">Reference proteome</keyword>
<sequence>MLRGAVPLIKRKRVPSEQFESFRIDLDHQLLGTAGGHEEHLVSSSSRYSKRQCPSPSAGPEGLAAVAVIYQFLLHWKVGLQALQAKCILADDVIYRAVDLFIRYREQVQDVSWDFDSFSDSEQLPSELAACLWLATKTTGNRSCLPSRTLICRATEIDPGVISTIELQILIALDWHVAFNSRLPEEEESVASMSPASQDYAWPGLDCTEESPPELWQCQPE</sequence>